<keyword evidence="7" id="KW-0175">Coiled coil</keyword>
<sequence length="675" mass="71425">MDLYLSPQDGGLSLQEMLDCDIKTEIDSVLLGGSGGSSEFGLGDLPPLDLLESSLDGTGFGGLCGTGSNGTGLNGMMMLSPLEISNVGPATDMVSWLSSSSGTCGGGVSSVSGSGGMCLDLDAAGMMVSPSSVMPVTIVRQKPENKSVPTASENTEKQAVNVTLAATTTTSTIPTTTVSLTQVKTYTVTNSGMLPKNGSSHRIAVSNGVPLLRTTISTSRQSQSSPKHQYQQVTTTTPTNNHSNHVLHSSSRGGNSQQKRVINTGKVYTQHVPTSSSSSTDSLDDGGGGNNNSSSEKAQQRTYPKPAYSYSCLIAMALKNSTTGSLPVSEIYNFMCEHFPYFKTAPNGWKNSVRHNLSLNKCFEKIEKPSSSSSPSSTVSSSGVSGSQQRKGCLWAMNPAKIPKMDEEVQKWSRKDPNAIRKAMICPDNLELLERGDMKRDISSAGSVSCEDSEDEEAGSVGVSSPNPAAISTATSSATHTTATTTTYLVAGRKVGGMVVSGDRGYFRKVKHKVEEEEEEEADEEEEDVEVDEEEEVVEEDGVMDGVVVLEDDVKTENDMDYMDIKMELLDGTNIVDFDLDVAEGIYEELGDDRLNLGVNITSSSSLAASSPSHLTPSTITVSELKETVIGASPTVIPLSTPTIQGNYVYKASRRKAGGPLLLSNAGAIRKLNGL</sequence>
<evidence type="ECO:0000313" key="11">
    <source>
        <dbReference type="Proteomes" id="UP000792457"/>
    </source>
</evidence>
<evidence type="ECO:0000256" key="5">
    <source>
        <dbReference type="ARBA" id="ARBA00023242"/>
    </source>
</evidence>
<feature type="region of interest" description="Disordered" evidence="8">
    <location>
        <begin position="367"/>
        <end position="390"/>
    </location>
</feature>
<dbReference type="GO" id="GO:0005634">
    <property type="term" value="C:nucleus"/>
    <property type="evidence" value="ECO:0007669"/>
    <property type="project" value="UniProtKB-SubCell"/>
</dbReference>
<dbReference type="PROSITE" id="PS50039">
    <property type="entry name" value="FORK_HEAD_3"/>
    <property type="match status" value="1"/>
</dbReference>
<comment type="subcellular location">
    <subcellularLocation>
        <location evidence="6">Nucleus</location>
    </subcellularLocation>
</comment>
<dbReference type="EMBL" id="KZ308402">
    <property type="protein sequence ID" value="KAG8228958.1"/>
    <property type="molecule type" value="Genomic_DNA"/>
</dbReference>
<feature type="coiled-coil region" evidence="7">
    <location>
        <begin position="507"/>
        <end position="535"/>
    </location>
</feature>
<evidence type="ECO:0000256" key="3">
    <source>
        <dbReference type="ARBA" id="ARBA00023125"/>
    </source>
</evidence>
<dbReference type="SMART" id="SM00339">
    <property type="entry name" value="FH"/>
    <property type="match status" value="1"/>
</dbReference>
<dbReference type="OrthoDB" id="10070006at2759"/>
<feature type="domain" description="Fork-head" evidence="9">
    <location>
        <begin position="305"/>
        <end position="416"/>
    </location>
</feature>
<dbReference type="InterPro" id="IPR036388">
    <property type="entry name" value="WH-like_DNA-bd_sf"/>
</dbReference>
<feature type="compositionally biased region" description="Low complexity" evidence="8">
    <location>
        <begin position="217"/>
        <end position="251"/>
    </location>
</feature>
<dbReference type="InterPro" id="IPR036390">
    <property type="entry name" value="WH_DNA-bd_sf"/>
</dbReference>
<feature type="compositionally biased region" description="Low complexity" evidence="8">
    <location>
        <begin position="369"/>
        <end position="387"/>
    </location>
</feature>
<reference evidence="10" key="1">
    <citation type="submission" date="2013-04" db="EMBL/GenBank/DDBJ databases">
        <authorList>
            <person name="Qu J."/>
            <person name="Murali S.C."/>
            <person name="Bandaranaike D."/>
            <person name="Bellair M."/>
            <person name="Blankenburg K."/>
            <person name="Chao H."/>
            <person name="Dinh H."/>
            <person name="Doddapaneni H."/>
            <person name="Downs B."/>
            <person name="Dugan-Rocha S."/>
            <person name="Elkadiri S."/>
            <person name="Gnanaolivu R.D."/>
            <person name="Hernandez B."/>
            <person name="Javaid M."/>
            <person name="Jayaseelan J.C."/>
            <person name="Lee S."/>
            <person name="Li M."/>
            <person name="Ming W."/>
            <person name="Munidasa M."/>
            <person name="Muniz J."/>
            <person name="Nguyen L."/>
            <person name="Ongeri F."/>
            <person name="Osuji N."/>
            <person name="Pu L.-L."/>
            <person name="Puazo M."/>
            <person name="Qu C."/>
            <person name="Quiroz J."/>
            <person name="Raj R."/>
            <person name="Weissenberger G."/>
            <person name="Xin Y."/>
            <person name="Zou X."/>
            <person name="Han Y."/>
            <person name="Richards S."/>
            <person name="Worley K."/>
            <person name="Muzny D."/>
            <person name="Gibbs R."/>
        </authorList>
    </citation>
    <scope>NUCLEOTIDE SEQUENCE</scope>
    <source>
        <strain evidence="10">Sampled in the wild</strain>
    </source>
</reference>
<keyword evidence="5 6" id="KW-0539">Nucleus</keyword>
<feature type="region of interest" description="Disordered" evidence="8">
    <location>
        <begin position="441"/>
        <end position="480"/>
    </location>
</feature>
<evidence type="ECO:0000256" key="6">
    <source>
        <dbReference type="PROSITE-ProRule" id="PRU00089"/>
    </source>
</evidence>
<evidence type="ECO:0000256" key="1">
    <source>
        <dbReference type="ARBA" id="ARBA00022473"/>
    </source>
</evidence>
<evidence type="ECO:0000256" key="4">
    <source>
        <dbReference type="ARBA" id="ARBA00023163"/>
    </source>
</evidence>
<dbReference type="PROSITE" id="PS00658">
    <property type="entry name" value="FORK_HEAD_2"/>
    <property type="match status" value="1"/>
</dbReference>
<keyword evidence="11" id="KW-1185">Reference proteome</keyword>
<proteinExistence type="predicted"/>
<dbReference type="PRINTS" id="PR00053">
    <property type="entry name" value="FORKHEAD"/>
</dbReference>
<evidence type="ECO:0000313" key="10">
    <source>
        <dbReference type="EMBL" id="KAG8228958.1"/>
    </source>
</evidence>
<dbReference type="SUPFAM" id="SSF46785">
    <property type="entry name" value="Winged helix' DNA-binding domain"/>
    <property type="match status" value="1"/>
</dbReference>
<evidence type="ECO:0000259" key="9">
    <source>
        <dbReference type="PROSITE" id="PS50039"/>
    </source>
</evidence>
<dbReference type="PANTHER" id="PTHR46721">
    <property type="entry name" value="FORKHEAD BOX PROTEIN N1"/>
    <property type="match status" value="1"/>
</dbReference>
<keyword evidence="4" id="KW-0804">Transcription</keyword>
<dbReference type="InterPro" id="IPR030456">
    <property type="entry name" value="TF_fork_head_CS_2"/>
</dbReference>
<dbReference type="AlphaFoldDB" id="A0A8K0KAN1"/>
<dbReference type="GO" id="GO:0000976">
    <property type="term" value="F:transcription cis-regulatory region binding"/>
    <property type="evidence" value="ECO:0007669"/>
    <property type="project" value="TreeGrafter"/>
</dbReference>
<keyword evidence="1" id="KW-0217">Developmental protein</keyword>
<dbReference type="PANTHER" id="PTHR46721:SF3">
    <property type="entry name" value="FORKHEAD BOX N1"/>
    <property type="match status" value="1"/>
</dbReference>
<reference evidence="10" key="2">
    <citation type="submission" date="2017-10" db="EMBL/GenBank/DDBJ databases">
        <title>Ladona fulva Genome sequencing and assembly.</title>
        <authorList>
            <person name="Murali S."/>
            <person name="Richards S."/>
            <person name="Bandaranaike D."/>
            <person name="Bellair M."/>
            <person name="Blankenburg K."/>
            <person name="Chao H."/>
            <person name="Dinh H."/>
            <person name="Doddapaneni H."/>
            <person name="Dugan-Rocha S."/>
            <person name="Elkadiri S."/>
            <person name="Gnanaolivu R."/>
            <person name="Hernandez B."/>
            <person name="Skinner E."/>
            <person name="Javaid M."/>
            <person name="Lee S."/>
            <person name="Li M."/>
            <person name="Ming W."/>
            <person name="Munidasa M."/>
            <person name="Muniz J."/>
            <person name="Nguyen L."/>
            <person name="Hughes D."/>
            <person name="Osuji N."/>
            <person name="Pu L.-L."/>
            <person name="Puazo M."/>
            <person name="Qu C."/>
            <person name="Quiroz J."/>
            <person name="Raj R."/>
            <person name="Weissenberger G."/>
            <person name="Xin Y."/>
            <person name="Zou X."/>
            <person name="Han Y."/>
            <person name="Worley K."/>
            <person name="Muzny D."/>
            <person name="Gibbs R."/>
        </authorList>
    </citation>
    <scope>NUCLEOTIDE SEQUENCE</scope>
    <source>
        <strain evidence="10">Sampled in the wild</strain>
    </source>
</reference>
<dbReference type="Pfam" id="PF00250">
    <property type="entry name" value="Forkhead"/>
    <property type="match status" value="1"/>
</dbReference>
<dbReference type="InterPro" id="IPR001766">
    <property type="entry name" value="Fork_head_dom"/>
</dbReference>
<dbReference type="Proteomes" id="UP000792457">
    <property type="component" value="Unassembled WGS sequence"/>
</dbReference>
<gene>
    <name evidence="10" type="ORF">J437_LFUL007709</name>
</gene>
<keyword evidence="2" id="KW-0805">Transcription regulation</keyword>
<feature type="compositionally biased region" description="Polar residues" evidence="8">
    <location>
        <begin position="252"/>
        <end position="261"/>
    </location>
</feature>
<comment type="caution">
    <text evidence="10">The sequence shown here is derived from an EMBL/GenBank/DDBJ whole genome shotgun (WGS) entry which is preliminary data.</text>
</comment>
<name>A0A8K0KAN1_LADFU</name>
<keyword evidence="3 6" id="KW-0238">DNA-binding</keyword>
<dbReference type="GO" id="GO:0000981">
    <property type="term" value="F:DNA-binding transcription factor activity, RNA polymerase II-specific"/>
    <property type="evidence" value="ECO:0007669"/>
    <property type="project" value="TreeGrafter"/>
</dbReference>
<feature type="DNA-binding region" description="Fork-head" evidence="6">
    <location>
        <begin position="305"/>
        <end position="416"/>
    </location>
</feature>
<evidence type="ECO:0000256" key="2">
    <source>
        <dbReference type="ARBA" id="ARBA00023015"/>
    </source>
</evidence>
<feature type="compositionally biased region" description="Low complexity" evidence="8">
    <location>
        <begin position="469"/>
        <end position="480"/>
    </location>
</feature>
<evidence type="ECO:0000256" key="8">
    <source>
        <dbReference type="SAM" id="MobiDB-lite"/>
    </source>
</evidence>
<dbReference type="CDD" id="cd20030">
    <property type="entry name" value="FH_FOXN1-like"/>
    <property type="match status" value="1"/>
</dbReference>
<feature type="region of interest" description="Disordered" evidence="8">
    <location>
        <begin position="217"/>
        <end position="302"/>
    </location>
</feature>
<dbReference type="InterPro" id="IPR049624">
    <property type="entry name" value="FOXN1_4"/>
</dbReference>
<evidence type="ECO:0000256" key="7">
    <source>
        <dbReference type="SAM" id="Coils"/>
    </source>
</evidence>
<organism evidence="10 11">
    <name type="scientific">Ladona fulva</name>
    <name type="common">Scarce chaser dragonfly</name>
    <name type="synonym">Libellula fulva</name>
    <dbReference type="NCBI Taxonomy" id="123851"/>
    <lineage>
        <taxon>Eukaryota</taxon>
        <taxon>Metazoa</taxon>
        <taxon>Ecdysozoa</taxon>
        <taxon>Arthropoda</taxon>
        <taxon>Hexapoda</taxon>
        <taxon>Insecta</taxon>
        <taxon>Pterygota</taxon>
        <taxon>Palaeoptera</taxon>
        <taxon>Odonata</taxon>
        <taxon>Epiprocta</taxon>
        <taxon>Anisoptera</taxon>
        <taxon>Libelluloidea</taxon>
        <taxon>Libellulidae</taxon>
        <taxon>Ladona</taxon>
    </lineage>
</organism>
<protein>
    <recommendedName>
        <fullName evidence="9">Fork-head domain-containing protein</fullName>
    </recommendedName>
</protein>
<dbReference type="Gene3D" id="1.10.10.10">
    <property type="entry name" value="Winged helix-like DNA-binding domain superfamily/Winged helix DNA-binding domain"/>
    <property type="match status" value="1"/>
</dbReference>
<accession>A0A8K0KAN1</accession>